<dbReference type="PANTHER" id="PTHR43434:SF21">
    <property type="entry name" value="SLL0295 PROTEIN"/>
    <property type="match status" value="1"/>
</dbReference>
<evidence type="ECO:0008006" key="4">
    <source>
        <dbReference type="Google" id="ProtNLM"/>
    </source>
</evidence>
<dbReference type="Pfam" id="PF00702">
    <property type="entry name" value="Hydrolase"/>
    <property type="match status" value="1"/>
</dbReference>
<reference evidence="3" key="1">
    <citation type="submission" date="2016-02" db="EMBL/GenBank/DDBJ databases">
        <authorList>
            <person name="liu f."/>
        </authorList>
    </citation>
    <scope>NUCLEOTIDE SEQUENCE [LARGE SCALE GENOMIC DNA]</scope>
</reference>
<dbReference type="EMBL" id="FITM01000107">
    <property type="protein sequence ID" value="CZB19385.1"/>
    <property type="molecule type" value="Genomic_DNA"/>
</dbReference>
<dbReference type="InterPro" id="IPR036412">
    <property type="entry name" value="HAD-like_sf"/>
</dbReference>
<dbReference type="Gene3D" id="3.40.50.1000">
    <property type="entry name" value="HAD superfamily/HAD-like"/>
    <property type="match status" value="1"/>
</dbReference>
<keyword evidence="3" id="KW-1185">Reference proteome</keyword>
<dbReference type="GO" id="GO:0008967">
    <property type="term" value="F:phosphoglycolate phosphatase activity"/>
    <property type="evidence" value="ECO:0007669"/>
    <property type="project" value="TreeGrafter"/>
</dbReference>
<dbReference type="GO" id="GO:0006281">
    <property type="term" value="P:DNA repair"/>
    <property type="evidence" value="ECO:0007669"/>
    <property type="project" value="TreeGrafter"/>
</dbReference>
<gene>
    <name evidence="2" type="ORF">FLM9_1007</name>
</gene>
<dbReference type="AlphaFoldDB" id="A0A170TBY5"/>
<feature type="region of interest" description="Disordered" evidence="1">
    <location>
        <begin position="1"/>
        <end position="20"/>
    </location>
</feature>
<accession>A0A170TBY5</accession>
<organism evidence="2 3">
    <name type="scientific">Candidatus Synechococcus spongiarum</name>
    <dbReference type="NCBI Taxonomy" id="431041"/>
    <lineage>
        <taxon>Bacteria</taxon>
        <taxon>Bacillati</taxon>
        <taxon>Cyanobacteriota</taxon>
        <taxon>Cyanophyceae</taxon>
        <taxon>Synechococcales</taxon>
        <taxon>Synechococcaceae</taxon>
        <taxon>Synechococcus</taxon>
    </lineage>
</organism>
<dbReference type="InterPro" id="IPR023214">
    <property type="entry name" value="HAD_sf"/>
</dbReference>
<evidence type="ECO:0000313" key="2">
    <source>
        <dbReference type="EMBL" id="CZB19385.1"/>
    </source>
</evidence>
<dbReference type="Proteomes" id="UP000182631">
    <property type="component" value="Unassembled WGS sequence"/>
</dbReference>
<proteinExistence type="predicted"/>
<evidence type="ECO:0000256" key="1">
    <source>
        <dbReference type="SAM" id="MobiDB-lite"/>
    </source>
</evidence>
<dbReference type="GO" id="GO:0005829">
    <property type="term" value="C:cytosol"/>
    <property type="evidence" value="ECO:0007669"/>
    <property type="project" value="TreeGrafter"/>
</dbReference>
<protein>
    <recommendedName>
        <fullName evidence="4">HAD family hydrolase</fullName>
    </recommendedName>
</protein>
<dbReference type="PANTHER" id="PTHR43434">
    <property type="entry name" value="PHOSPHOGLYCOLATE PHOSPHATASE"/>
    <property type="match status" value="1"/>
</dbReference>
<dbReference type="SUPFAM" id="SSF56784">
    <property type="entry name" value="HAD-like"/>
    <property type="match status" value="1"/>
</dbReference>
<dbReference type="InterPro" id="IPR050155">
    <property type="entry name" value="HAD-like_hydrolase_sf"/>
</dbReference>
<sequence length="272" mass="30389">MFALPATRRSPMNSPCPPNPAAMSRPAVLALDLDGVLVDGMEEYWRSSLAAARGLGAPWAGPPGEVPPAFRSIRPWVHRGWEMVVVTWALAYGAPAEAFLRDYPAALRQWQARSGQSSAALQYTLERHRSACLARDPRGWLAQHRLYPGVAERLRRCAAEGVEWVVVTTKGWEFAAALLAQDGLQPTAIYGWEEGPKVRVLRRLLEQRQPIWFVEDRLPTLEQVTADPQLAGVGCYLAAWGYLRHADRQQLRPPTHWLDHATFCAPFPAWPA</sequence>
<evidence type="ECO:0000313" key="3">
    <source>
        <dbReference type="Proteomes" id="UP000182631"/>
    </source>
</evidence>
<name>A0A170TBY5_9SYNE</name>